<dbReference type="Proteomes" id="UP000623129">
    <property type="component" value="Unassembled WGS sequence"/>
</dbReference>
<evidence type="ECO:0008006" key="6">
    <source>
        <dbReference type="Google" id="ProtNLM"/>
    </source>
</evidence>
<comment type="similarity">
    <text evidence="1">Belongs to the UPF0587 family.</text>
</comment>
<dbReference type="PANTHER" id="PTHR12857">
    <property type="entry name" value="CXXC MOTIF CONTAINING ZINC BINDING PROTEIN"/>
    <property type="match status" value="1"/>
</dbReference>
<protein>
    <recommendedName>
        <fullName evidence="6">CXXC motif containing zinc binding protein</fullName>
    </recommendedName>
</protein>
<comment type="caution">
    <text evidence="4">The sequence shown here is derived from an EMBL/GenBank/DDBJ whole genome shotgun (WGS) entry which is preliminary data.</text>
</comment>
<evidence type="ECO:0000256" key="2">
    <source>
        <dbReference type="ARBA" id="ARBA00022723"/>
    </source>
</evidence>
<keyword evidence="3" id="KW-0862">Zinc</keyword>
<keyword evidence="5" id="KW-1185">Reference proteome</keyword>
<evidence type="ECO:0000256" key="1">
    <source>
        <dbReference type="ARBA" id="ARBA00007818"/>
    </source>
</evidence>
<organism evidence="4 5">
    <name type="scientific">Carex littledalei</name>
    <dbReference type="NCBI Taxonomy" id="544730"/>
    <lineage>
        <taxon>Eukaryota</taxon>
        <taxon>Viridiplantae</taxon>
        <taxon>Streptophyta</taxon>
        <taxon>Embryophyta</taxon>
        <taxon>Tracheophyta</taxon>
        <taxon>Spermatophyta</taxon>
        <taxon>Magnoliopsida</taxon>
        <taxon>Liliopsida</taxon>
        <taxon>Poales</taxon>
        <taxon>Cyperaceae</taxon>
        <taxon>Cyperoideae</taxon>
        <taxon>Cariceae</taxon>
        <taxon>Carex</taxon>
        <taxon>Carex subgen. Euthyceras</taxon>
    </lineage>
</organism>
<reference evidence="4" key="1">
    <citation type="submission" date="2020-01" db="EMBL/GenBank/DDBJ databases">
        <title>Genome sequence of Kobresia littledalei, the first chromosome-level genome in the family Cyperaceae.</title>
        <authorList>
            <person name="Qu G."/>
        </authorList>
    </citation>
    <scope>NUCLEOTIDE SEQUENCE</scope>
    <source>
        <strain evidence="4">C.B.Clarke</strain>
        <tissue evidence="4">Leaf</tissue>
    </source>
</reference>
<dbReference type="OrthoDB" id="10248838at2759"/>
<proteinExistence type="inferred from homology"/>
<evidence type="ECO:0000256" key="3">
    <source>
        <dbReference type="ARBA" id="ARBA00022833"/>
    </source>
</evidence>
<dbReference type="Pfam" id="PF05907">
    <property type="entry name" value="CXXC_Zn-b_euk"/>
    <property type="match status" value="1"/>
</dbReference>
<dbReference type="InterPro" id="IPR008584">
    <property type="entry name" value="CXXC_Zn-binding_euk"/>
</dbReference>
<evidence type="ECO:0000313" key="4">
    <source>
        <dbReference type="EMBL" id="KAF3324576.1"/>
    </source>
</evidence>
<dbReference type="AlphaFoldDB" id="A0A833QSG3"/>
<evidence type="ECO:0000313" key="5">
    <source>
        <dbReference type="Proteomes" id="UP000623129"/>
    </source>
</evidence>
<dbReference type="GO" id="GO:0008270">
    <property type="term" value="F:zinc ion binding"/>
    <property type="evidence" value="ECO:0007669"/>
    <property type="project" value="TreeGrafter"/>
</dbReference>
<keyword evidence="2" id="KW-0479">Metal-binding</keyword>
<dbReference type="PANTHER" id="PTHR12857:SF0">
    <property type="entry name" value="CXXC MOTIF CONTAINING ZINC BINDING PROTEIN"/>
    <property type="match status" value="1"/>
</dbReference>
<dbReference type="EMBL" id="SWLB01000021">
    <property type="protein sequence ID" value="KAF3324576.1"/>
    <property type="molecule type" value="Genomic_DNA"/>
</dbReference>
<name>A0A833QSG3_9POAL</name>
<sequence>MVYVALFITAELEGLTNLQPRNGFDDPDHPYIFKLKCENCGEISKKPSCVSLSEQVPLPNGRGTVQMIQKCKLCDREGTVKIISGQGKPLTEFHGQNRQHVQLVIFDCHGLSPVEFSFGGQWKAESTKSKTTFEIDLSRGEFADYDEDGV</sequence>
<dbReference type="SUPFAM" id="SSF141678">
    <property type="entry name" value="MAL13P1.257-like"/>
    <property type="match status" value="1"/>
</dbReference>
<accession>A0A833QSG3</accession>
<gene>
    <name evidence="4" type="ORF">FCM35_KLT10733</name>
</gene>